<dbReference type="AlphaFoldDB" id="A0A098SD57"/>
<accession>A0A098SD57</accession>
<keyword evidence="2" id="KW-1185">Reference proteome</keyword>
<gene>
    <name evidence="1" type="ORF">IX84_05905</name>
</gene>
<sequence length="143" mass="15000">MFSMALQAQDRNPGSVGIGAQFGQPTGLSVKVYNPNGMSTDILAAWDLNDFFFLNIHGLIENHIGSSGRLHYFVGPGAFAGIRDTGGESLSDQDFEAGISGNFGLNIIFGTIEVFGQVTPRLKLTDGTAGAVGGGAGIRFYLP</sequence>
<evidence type="ECO:0008006" key="3">
    <source>
        <dbReference type="Google" id="ProtNLM"/>
    </source>
</evidence>
<organism evidence="1 2">
    <name type="scientific">Phaeodactylibacter xiamenensis</name>
    <dbReference type="NCBI Taxonomy" id="1524460"/>
    <lineage>
        <taxon>Bacteria</taxon>
        <taxon>Pseudomonadati</taxon>
        <taxon>Bacteroidota</taxon>
        <taxon>Saprospiria</taxon>
        <taxon>Saprospirales</taxon>
        <taxon>Haliscomenobacteraceae</taxon>
        <taxon>Phaeodactylibacter</taxon>
    </lineage>
</organism>
<protein>
    <recommendedName>
        <fullName evidence="3">Outer membrane protein beta-barrel domain-containing protein</fullName>
    </recommendedName>
</protein>
<evidence type="ECO:0000313" key="2">
    <source>
        <dbReference type="Proteomes" id="UP000029736"/>
    </source>
</evidence>
<name>A0A098SD57_9BACT</name>
<dbReference type="EMBL" id="JPOS01000013">
    <property type="protein sequence ID" value="KGE88922.1"/>
    <property type="molecule type" value="Genomic_DNA"/>
</dbReference>
<dbReference type="Proteomes" id="UP000029736">
    <property type="component" value="Unassembled WGS sequence"/>
</dbReference>
<reference evidence="1 2" key="1">
    <citation type="journal article" date="2014" name="Int. J. Syst. Evol. Microbiol.">
        <title>Phaeodactylibacter xiamenensis gen. nov., sp. nov., a member of the family Saprospiraceae isolated from the marine alga Phaeodactylum tricornutum.</title>
        <authorList>
            <person name="Chen Z.Jr."/>
            <person name="Lei X."/>
            <person name="Lai Q."/>
            <person name="Li Y."/>
            <person name="Zhang B."/>
            <person name="Zhang J."/>
            <person name="Zhang H."/>
            <person name="Yang L."/>
            <person name="Zheng W."/>
            <person name="Tian Y."/>
            <person name="Yu Z."/>
            <person name="Xu H.Jr."/>
            <person name="Zheng T."/>
        </authorList>
    </citation>
    <scope>NUCLEOTIDE SEQUENCE [LARGE SCALE GENOMIC DNA]</scope>
    <source>
        <strain evidence="1 2">KD52</strain>
    </source>
</reference>
<comment type="caution">
    <text evidence="1">The sequence shown here is derived from an EMBL/GenBank/DDBJ whole genome shotgun (WGS) entry which is preliminary data.</text>
</comment>
<evidence type="ECO:0000313" key="1">
    <source>
        <dbReference type="EMBL" id="KGE88922.1"/>
    </source>
</evidence>
<proteinExistence type="predicted"/>